<reference evidence="2 3" key="1">
    <citation type="submission" date="2024-02" db="EMBL/GenBank/DDBJ databases">
        <authorList>
            <person name="Chen Y."/>
            <person name="Shah S."/>
            <person name="Dougan E. K."/>
            <person name="Thang M."/>
            <person name="Chan C."/>
        </authorList>
    </citation>
    <scope>NUCLEOTIDE SEQUENCE [LARGE SCALE GENOMIC DNA]</scope>
</reference>
<gene>
    <name evidence="1" type="ORF">SCF082_LOCUS32278</name>
    <name evidence="2" type="ORF">SCF082_LOCUS32328</name>
</gene>
<organism evidence="2 3">
    <name type="scientific">Durusdinium trenchii</name>
    <dbReference type="NCBI Taxonomy" id="1381693"/>
    <lineage>
        <taxon>Eukaryota</taxon>
        <taxon>Sar</taxon>
        <taxon>Alveolata</taxon>
        <taxon>Dinophyceae</taxon>
        <taxon>Suessiales</taxon>
        <taxon>Symbiodiniaceae</taxon>
        <taxon>Durusdinium</taxon>
    </lineage>
</organism>
<dbReference type="SMART" id="SM00367">
    <property type="entry name" value="LRR_CC"/>
    <property type="match status" value="3"/>
</dbReference>
<name>A0ABP0NDP4_9DINO</name>
<dbReference type="PANTHER" id="PTHR13318">
    <property type="entry name" value="PARTNER OF PAIRED, ISOFORM B-RELATED"/>
    <property type="match status" value="1"/>
</dbReference>
<dbReference type="SUPFAM" id="SSF52047">
    <property type="entry name" value="RNI-like"/>
    <property type="match status" value="1"/>
</dbReference>
<protein>
    <submittedName>
        <fullName evidence="2">Uncharacterized protein</fullName>
    </submittedName>
</protein>
<dbReference type="Proteomes" id="UP001642464">
    <property type="component" value="Unassembled WGS sequence"/>
</dbReference>
<evidence type="ECO:0000313" key="3">
    <source>
        <dbReference type="Proteomes" id="UP001642464"/>
    </source>
</evidence>
<evidence type="ECO:0000313" key="1">
    <source>
        <dbReference type="EMBL" id="CAK9061718.1"/>
    </source>
</evidence>
<accession>A0ABP0NDP4</accession>
<sequence>MQKDSLTLADLPESSLIEALCALPLRDTFGVTACDKKLLFVGFSAAHLPAIEDDAPLPLSFLPLLQSRFPKLQASVLAHLEGDWLPRGKALKLAGALVRKLVVRLSESVGESELLFILKSCPSLYRFELTDYDLVGEVTGEFLQHLPSRLRELRLCLLRSLQDENLRAAIEAAPGLQSVSLEGNDALTSNGMVALANLRLQELILVCTRAGSVSQITEEMLMQILEAKGAKPKADRPIGTHTATDTGGSFGLQALEVSERAGPPLQLTEGGVHVMTALGKHRVRSLSLSGVVGLGDKALCILGKACPALKELILYRPGNQLSSAGLQQALECFSSLESLSLGCVADFSGAFKAVCSGGHRLKTLEMTRYFRTAAEVSLVSVVRALQSAVAFPTLRTAFFRGTFSAEQVAACHLTMDLQPNASLQVQWSQLDEQTFGVDWCHDGEQGEQVCVHLQRCFREGEFI</sequence>
<comment type="caution">
    <text evidence="2">The sequence shown here is derived from an EMBL/GenBank/DDBJ whole genome shotgun (WGS) entry which is preliminary data.</text>
</comment>
<keyword evidence="3" id="KW-1185">Reference proteome</keyword>
<evidence type="ECO:0000313" key="2">
    <source>
        <dbReference type="EMBL" id="CAK9061841.1"/>
    </source>
</evidence>
<dbReference type="EMBL" id="CAXAMM010027925">
    <property type="protein sequence ID" value="CAK9061841.1"/>
    <property type="molecule type" value="Genomic_DNA"/>
</dbReference>
<dbReference type="InterPro" id="IPR032675">
    <property type="entry name" value="LRR_dom_sf"/>
</dbReference>
<dbReference type="EMBL" id="CAXAMM010027869">
    <property type="protein sequence ID" value="CAK9061718.1"/>
    <property type="molecule type" value="Genomic_DNA"/>
</dbReference>
<proteinExistence type="predicted"/>
<dbReference type="Gene3D" id="3.80.10.10">
    <property type="entry name" value="Ribonuclease Inhibitor"/>
    <property type="match status" value="1"/>
</dbReference>
<dbReference type="InterPro" id="IPR006553">
    <property type="entry name" value="Leu-rich_rpt_Cys-con_subtyp"/>
</dbReference>
<dbReference type="PANTHER" id="PTHR13318:SF105">
    <property type="entry name" value="F-BOX_LRR-REPEAT PROTEIN 3"/>
    <property type="match status" value="1"/>
</dbReference>